<feature type="domain" description="FHA" evidence="1">
    <location>
        <begin position="23"/>
        <end position="72"/>
    </location>
</feature>
<gene>
    <name evidence="2" type="ORF">EDC35_105242</name>
</gene>
<dbReference type="SMART" id="SM00240">
    <property type="entry name" value="FHA"/>
    <property type="match status" value="1"/>
</dbReference>
<organism evidence="2 3">
    <name type="scientific">Thiobaca trueperi</name>
    <dbReference type="NCBI Taxonomy" id="127458"/>
    <lineage>
        <taxon>Bacteria</taxon>
        <taxon>Pseudomonadati</taxon>
        <taxon>Pseudomonadota</taxon>
        <taxon>Gammaproteobacteria</taxon>
        <taxon>Chromatiales</taxon>
        <taxon>Chromatiaceae</taxon>
        <taxon>Thiobaca</taxon>
    </lineage>
</organism>
<keyword evidence="3" id="KW-1185">Reference proteome</keyword>
<dbReference type="AlphaFoldDB" id="A0A4R3MW52"/>
<dbReference type="InterPro" id="IPR000253">
    <property type="entry name" value="FHA_dom"/>
</dbReference>
<reference evidence="2 3" key="1">
    <citation type="submission" date="2019-03" db="EMBL/GenBank/DDBJ databases">
        <title>Genomic Encyclopedia of Type Strains, Phase IV (KMG-IV): sequencing the most valuable type-strain genomes for metagenomic binning, comparative biology and taxonomic classification.</title>
        <authorList>
            <person name="Goeker M."/>
        </authorList>
    </citation>
    <scope>NUCLEOTIDE SEQUENCE [LARGE SCALE GENOMIC DNA]</scope>
    <source>
        <strain evidence="2 3">DSM 13587</strain>
    </source>
</reference>
<protein>
    <submittedName>
        <fullName evidence="2">Type III secretion system (T3SS) inner membrane Yop/YscD-like protein</fullName>
    </submittedName>
</protein>
<dbReference type="RefSeq" id="WP_132977400.1">
    <property type="nucleotide sequence ID" value="NZ_SMAO01000005.1"/>
</dbReference>
<dbReference type="CDD" id="cd00060">
    <property type="entry name" value="FHA"/>
    <property type="match status" value="1"/>
</dbReference>
<dbReference type="OrthoDB" id="151099at2"/>
<evidence type="ECO:0000313" key="3">
    <source>
        <dbReference type="Proteomes" id="UP000295717"/>
    </source>
</evidence>
<sequence length="234" mass="26284">MPFLRLYSGGTLQKQWELGANRLTIGRATDNDIVLQNPEVSKYHAHIETDGHDYILVDDGSANGVFVNTRKVGRHTLAFWDEIQIHTHKLVFMSTARLPGETTGQEVQKQPELKQSETVLMKAADMASLRRKLEESRVAYITVVASGVKILLEKKDFTLGRSCNSDLRCGGWFAPKLAATIQQRQDGHYLIPARPGRVFVNGEYPRDPVRLVDNSDLKVQGISLKYYFRAIDGG</sequence>
<dbReference type="Proteomes" id="UP000295717">
    <property type="component" value="Unassembled WGS sequence"/>
</dbReference>
<comment type="caution">
    <text evidence="2">The sequence shown here is derived from an EMBL/GenBank/DDBJ whole genome shotgun (WGS) entry which is preliminary data.</text>
</comment>
<evidence type="ECO:0000259" key="1">
    <source>
        <dbReference type="PROSITE" id="PS50006"/>
    </source>
</evidence>
<dbReference type="PROSITE" id="PS50006">
    <property type="entry name" value="FHA_DOMAIN"/>
    <property type="match status" value="1"/>
</dbReference>
<evidence type="ECO:0000313" key="2">
    <source>
        <dbReference type="EMBL" id="TCT20798.1"/>
    </source>
</evidence>
<dbReference type="Pfam" id="PF00498">
    <property type="entry name" value="FHA"/>
    <property type="match status" value="1"/>
</dbReference>
<dbReference type="InterPro" id="IPR008984">
    <property type="entry name" value="SMAD_FHA_dom_sf"/>
</dbReference>
<name>A0A4R3MW52_9GAMM</name>
<proteinExistence type="predicted"/>
<accession>A0A4R3MW52</accession>
<dbReference type="EMBL" id="SMAO01000005">
    <property type="protein sequence ID" value="TCT20798.1"/>
    <property type="molecule type" value="Genomic_DNA"/>
</dbReference>
<dbReference type="Gene3D" id="2.60.200.20">
    <property type="match status" value="1"/>
</dbReference>
<dbReference type="SUPFAM" id="SSF49879">
    <property type="entry name" value="SMAD/FHA domain"/>
    <property type="match status" value="2"/>
</dbReference>